<sequence length="103" mass="10670">MATGMVFAALAFGAAALVELNVVSTVVAPPPVGACLLQVLNLAHGDVSLKLPGADAFQPIGYLQGTRPDPMGPKVKGLPWSLRLRTLTPDPSGLQVRTLTLDP</sequence>
<evidence type="ECO:0000256" key="1">
    <source>
        <dbReference type="SAM" id="SignalP"/>
    </source>
</evidence>
<evidence type="ECO:0000313" key="2">
    <source>
        <dbReference type="EMBL" id="TNN23104.1"/>
    </source>
</evidence>
<keyword evidence="1" id="KW-0732">Signal</keyword>
<reference evidence="2 3" key="1">
    <citation type="submission" date="2019-03" db="EMBL/GenBank/DDBJ databases">
        <title>First draft genome of Liparis tanakae, snailfish: a comprehensive survey of snailfish specific genes.</title>
        <authorList>
            <person name="Kim W."/>
            <person name="Song I."/>
            <person name="Jeong J.-H."/>
            <person name="Kim D."/>
            <person name="Kim S."/>
            <person name="Ryu S."/>
            <person name="Song J.Y."/>
            <person name="Lee S.K."/>
        </authorList>
    </citation>
    <scope>NUCLEOTIDE SEQUENCE [LARGE SCALE GENOMIC DNA]</scope>
    <source>
        <tissue evidence="2">Muscle</tissue>
    </source>
</reference>
<dbReference type="EMBL" id="SRLO01019777">
    <property type="protein sequence ID" value="TNN23104.1"/>
    <property type="molecule type" value="Genomic_DNA"/>
</dbReference>
<feature type="signal peptide" evidence="1">
    <location>
        <begin position="1"/>
        <end position="16"/>
    </location>
</feature>
<organism evidence="2 3">
    <name type="scientific">Liparis tanakae</name>
    <name type="common">Tanaka's snailfish</name>
    <dbReference type="NCBI Taxonomy" id="230148"/>
    <lineage>
        <taxon>Eukaryota</taxon>
        <taxon>Metazoa</taxon>
        <taxon>Chordata</taxon>
        <taxon>Craniata</taxon>
        <taxon>Vertebrata</taxon>
        <taxon>Euteleostomi</taxon>
        <taxon>Actinopterygii</taxon>
        <taxon>Neopterygii</taxon>
        <taxon>Teleostei</taxon>
        <taxon>Neoteleostei</taxon>
        <taxon>Acanthomorphata</taxon>
        <taxon>Eupercaria</taxon>
        <taxon>Perciformes</taxon>
        <taxon>Cottioidei</taxon>
        <taxon>Cottales</taxon>
        <taxon>Liparidae</taxon>
        <taxon>Liparis</taxon>
    </lineage>
</organism>
<name>A0A4Z2E376_9TELE</name>
<keyword evidence="3" id="KW-1185">Reference proteome</keyword>
<accession>A0A4Z2E376</accession>
<feature type="chain" id="PRO_5021233521" evidence="1">
    <location>
        <begin position="17"/>
        <end position="103"/>
    </location>
</feature>
<dbReference type="Proteomes" id="UP000314294">
    <property type="component" value="Unassembled WGS sequence"/>
</dbReference>
<protein>
    <submittedName>
        <fullName evidence="2">Solute carrier family 15 member 2</fullName>
    </submittedName>
</protein>
<gene>
    <name evidence="2" type="primary">Slc15a2</name>
    <name evidence="2" type="ORF">EYF80_066779</name>
</gene>
<evidence type="ECO:0000313" key="3">
    <source>
        <dbReference type="Proteomes" id="UP000314294"/>
    </source>
</evidence>
<proteinExistence type="predicted"/>
<dbReference type="AlphaFoldDB" id="A0A4Z2E376"/>
<comment type="caution">
    <text evidence="2">The sequence shown here is derived from an EMBL/GenBank/DDBJ whole genome shotgun (WGS) entry which is preliminary data.</text>
</comment>